<reference evidence="1 2" key="1">
    <citation type="journal article" date="2009" name="Nat. Genet.">
        <title>The genome of the cucumber, Cucumis sativus L.</title>
        <authorList>
            <person name="Huang S."/>
            <person name="Li R."/>
            <person name="Zhang Z."/>
            <person name="Li L."/>
            <person name="Gu X."/>
            <person name="Fan W."/>
            <person name="Lucas W.J."/>
            <person name="Wang X."/>
            <person name="Xie B."/>
            <person name="Ni P."/>
            <person name="Ren Y."/>
            <person name="Zhu H."/>
            <person name="Li J."/>
            <person name="Lin K."/>
            <person name="Jin W."/>
            <person name="Fei Z."/>
            <person name="Li G."/>
            <person name="Staub J."/>
            <person name="Kilian A."/>
            <person name="van der Vossen E.A."/>
            <person name="Wu Y."/>
            <person name="Guo J."/>
            <person name="He J."/>
            <person name="Jia Z."/>
            <person name="Ren Y."/>
            <person name="Tian G."/>
            <person name="Lu Y."/>
            <person name="Ruan J."/>
            <person name="Qian W."/>
            <person name="Wang M."/>
            <person name="Huang Q."/>
            <person name="Li B."/>
            <person name="Xuan Z."/>
            <person name="Cao J."/>
            <person name="Asan"/>
            <person name="Wu Z."/>
            <person name="Zhang J."/>
            <person name="Cai Q."/>
            <person name="Bai Y."/>
            <person name="Zhao B."/>
            <person name="Han Y."/>
            <person name="Li Y."/>
            <person name="Li X."/>
            <person name="Wang S."/>
            <person name="Shi Q."/>
            <person name="Liu S."/>
            <person name="Cho W.K."/>
            <person name="Kim J.Y."/>
            <person name="Xu Y."/>
            <person name="Heller-Uszynska K."/>
            <person name="Miao H."/>
            <person name="Cheng Z."/>
            <person name="Zhang S."/>
            <person name="Wu J."/>
            <person name="Yang Y."/>
            <person name="Kang H."/>
            <person name="Li M."/>
            <person name="Liang H."/>
            <person name="Ren X."/>
            <person name="Shi Z."/>
            <person name="Wen M."/>
            <person name="Jian M."/>
            <person name="Yang H."/>
            <person name="Zhang G."/>
            <person name="Yang Z."/>
            <person name="Chen R."/>
            <person name="Liu S."/>
            <person name="Li J."/>
            <person name="Ma L."/>
            <person name="Liu H."/>
            <person name="Zhou Y."/>
            <person name="Zhao J."/>
            <person name="Fang X."/>
            <person name="Li G."/>
            <person name="Fang L."/>
            <person name="Li Y."/>
            <person name="Liu D."/>
            <person name="Zheng H."/>
            <person name="Zhang Y."/>
            <person name="Qin N."/>
            <person name="Li Z."/>
            <person name="Yang G."/>
            <person name="Yang S."/>
            <person name="Bolund L."/>
            <person name="Kristiansen K."/>
            <person name="Zheng H."/>
            <person name="Li S."/>
            <person name="Zhang X."/>
            <person name="Yang H."/>
            <person name="Wang J."/>
            <person name="Sun R."/>
            <person name="Zhang B."/>
            <person name="Jiang S."/>
            <person name="Wang J."/>
            <person name="Du Y."/>
            <person name="Li S."/>
        </authorList>
    </citation>
    <scope>NUCLEOTIDE SEQUENCE [LARGE SCALE GENOMIC DNA]</scope>
    <source>
        <strain evidence="2">cv. 9930</strain>
    </source>
</reference>
<organism evidence="1 2">
    <name type="scientific">Cucumis sativus</name>
    <name type="common">Cucumber</name>
    <dbReference type="NCBI Taxonomy" id="3659"/>
    <lineage>
        <taxon>Eukaryota</taxon>
        <taxon>Viridiplantae</taxon>
        <taxon>Streptophyta</taxon>
        <taxon>Embryophyta</taxon>
        <taxon>Tracheophyta</taxon>
        <taxon>Spermatophyta</taxon>
        <taxon>Magnoliopsida</taxon>
        <taxon>eudicotyledons</taxon>
        <taxon>Gunneridae</taxon>
        <taxon>Pentapetalae</taxon>
        <taxon>rosids</taxon>
        <taxon>fabids</taxon>
        <taxon>Cucurbitales</taxon>
        <taxon>Cucurbitaceae</taxon>
        <taxon>Benincaseae</taxon>
        <taxon>Cucumis</taxon>
    </lineage>
</organism>
<evidence type="ECO:0000313" key="1">
    <source>
        <dbReference type="EMBL" id="KGN49378.1"/>
    </source>
</evidence>
<reference evidence="1 2" key="3">
    <citation type="journal article" date="2010" name="BMC Genomics">
        <title>Transcriptome sequencing and comparative analysis of cucumber flowers with different sex types.</title>
        <authorList>
            <person name="Guo S."/>
            <person name="Zheng Y."/>
            <person name="Joung J.G."/>
            <person name="Liu S."/>
            <person name="Zhang Z."/>
            <person name="Crasta O.R."/>
            <person name="Sobral B.W."/>
            <person name="Xu Y."/>
            <person name="Huang S."/>
            <person name="Fei Z."/>
        </authorList>
    </citation>
    <scope>NUCLEOTIDE SEQUENCE [LARGE SCALE GENOMIC DNA]</scope>
    <source>
        <strain evidence="2">cv. 9930</strain>
    </source>
</reference>
<proteinExistence type="predicted"/>
<dbReference type="AlphaFoldDB" id="A0A0A0KII0"/>
<reference evidence="1 2" key="4">
    <citation type="journal article" date="2011" name="BMC Genomics">
        <title>RNA-Seq improves annotation of protein-coding genes in the cucumber genome.</title>
        <authorList>
            <person name="Li Z."/>
            <person name="Zhang Z."/>
            <person name="Yan P."/>
            <person name="Huang S."/>
            <person name="Fei Z."/>
            <person name="Lin K."/>
        </authorList>
    </citation>
    <scope>NUCLEOTIDE SEQUENCE [LARGE SCALE GENOMIC DNA]</scope>
    <source>
        <strain evidence="2">cv. 9930</strain>
    </source>
</reference>
<protein>
    <submittedName>
        <fullName evidence="1">Uncharacterized protein</fullName>
    </submittedName>
</protein>
<dbReference type="EMBL" id="CM002927">
    <property type="protein sequence ID" value="KGN49378.1"/>
    <property type="molecule type" value="Genomic_DNA"/>
</dbReference>
<reference evidence="1 2" key="2">
    <citation type="journal article" date="2009" name="PLoS ONE">
        <title>An integrated genetic and cytogenetic map of the cucumber genome.</title>
        <authorList>
            <person name="Ren Y."/>
            <person name="Zhang Z."/>
            <person name="Liu J."/>
            <person name="Staub J.E."/>
            <person name="Han Y."/>
            <person name="Cheng Z."/>
            <person name="Li X."/>
            <person name="Lu J."/>
            <person name="Miao H."/>
            <person name="Kang H."/>
            <person name="Xie B."/>
            <person name="Gu X."/>
            <person name="Wang X."/>
            <person name="Du Y."/>
            <person name="Jin W."/>
            <person name="Huang S."/>
        </authorList>
    </citation>
    <scope>NUCLEOTIDE SEQUENCE [LARGE SCALE GENOMIC DNA]</scope>
    <source>
        <strain evidence="2">cv. 9930</strain>
    </source>
</reference>
<accession>A0A0A0KII0</accession>
<gene>
    <name evidence="1" type="ORF">Csa_6G522720</name>
</gene>
<sequence length="103" mass="11099">MVCPPAGSRLYPVKSTSPKLLQAFNLNVTVSLSPAFRNTLWNPTTCFICVEEIPPGGTEYTSSTWLPSLSPVFSTSIWNSISSVQVRSSTRTAGHSGLKVPLV</sequence>
<dbReference type="Proteomes" id="UP000029981">
    <property type="component" value="Chromosome 6"/>
</dbReference>
<dbReference type="Gramene" id="KGN49378">
    <property type="protein sequence ID" value="KGN49378"/>
    <property type="gene ID" value="Csa_6G522720"/>
</dbReference>
<name>A0A0A0KII0_CUCSA</name>
<keyword evidence="2" id="KW-1185">Reference proteome</keyword>
<evidence type="ECO:0000313" key="2">
    <source>
        <dbReference type="Proteomes" id="UP000029981"/>
    </source>
</evidence>